<feature type="binding site" evidence="5">
    <location>
        <position position="427"/>
    </location>
    <ligand>
        <name>Fe cation</name>
        <dbReference type="ChEBI" id="CHEBI:24875"/>
        <note>catalytic</note>
    </ligand>
</feature>
<organism evidence="7 8">
    <name type="scientific">Populus tomentosa</name>
    <name type="common">Chinese white poplar</name>
    <dbReference type="NCBI Taxonomy" id="118781"/>
    <lineage>
        <taxon>Eukaryota</taxon>
        <taxon>Viridiplantae</taxon>
        <taxon>Streptophyta</taxon>
        <taxon>Embryophyta</taxon>
        <taxon>Tracheophyta</taxon>
        <taxon>Spermatophyta</taxon>
        <taxon>Magnoliopsida</taxon>
        <taxon>eudicotyledons</taxon>
        <taxon>Gunneridae</taxon>
        <taxon>Pentapetalae</taxon>
        <taxon>rosids</taxon>
        <taxon>fabids</taxon>
        <taxon>Malpighiales</taxon>
        <taxon>Salicaceae</taxon>
        <taxon>Saliceae</taxon>
        <taxon>Populus</taxon>
    </lineage>
</organism>
<keyword evidence="2 5" id="KW-0479">Metal-binding</keyword>
<dbReference type="PANTHER" id="PTHR10543">
    <property type="entry name" value="BETA-CAROTENE DIOXYGENASE"/>
    <property type="match status" value="1"/>
</dbReference>
<reference evidence="7" key="1">
    <citation type="journal article" date="2020" name="bioRxiv">
        <title>Hybrid origin of Populus tomentosa Carr. identified through genome sequencing and phylogenomic analysis.</title>
        <authorList>
            <person name="An X."/>
            <person name="Gao K."/>
            <person name="Chen Z."/>
            <person name="Li J."/>
            <person name="Yang X."/>
            <person name="Yang X."/>
            <person name="Zhou J."/>
            <person name="Guo T."/>
            <person name="Zhao T."/>
            <person name="Huang S."/>
            <person name="Miao D."/>
            <person name="Khan W.U."/>
            <person name="Rao P."/>
            <person name="Ye M."/>
            <person name="Lei B."/>
            <person name="Liao W."/>
            <person name="Wang J."/>
            <person name="Ji L."/>
            <person name="Li Y."/>
            <person name="Guo B."/>
            <person name="Mustafa N.S."/>
            <person name="Li S."/>
            <person name="Yun Q."/>
            <person name="Keller S.R."/>
            <person name="Mao J."/>
            <person name="Zhang R."/>
            <person name="Strauss S.H."/>
        </authorList>
    </citation>
    <scope>NUCLEOTIDE SEQUENCE</scope>
    <source>
        <strain evidence="7">GM15</strain>
        <tissue evidence="7">Leaf</tissue>
    </source>
</reference>
<evidence type="ECO:0000256" key="6">
    <source>
        <dbReference type="SAM" id="Phobius"/>
    </source>
</evidence>
<dbReference type="EMBL" id="JAAWWB010000017">
    <property type="protein sequence ID" value="KAG6763132.1"/>
    <property type="molecule type" value="Genomic_DNA"/>
</dbReference>
<dbReference type="GO" id="GO:0009570">
    <property type="term" value="C:chloroplast stroma"/>
    <property type="evidence" value="ECO:0007669"/>
    <property type="project" value="TreeGrafter"/>
</dbReference>
<keyword evidence="6" id="KW-1133">Transmembrane helix</keyword>
<dbReference type="PANTHER" id="PTHR10543:SF58">
    <property type="entry name" value="CAROTENOID CLEAVAGE DIOXYGENASE 4, CHLOROPLASTIC-RELATED"/>
    <property type="match status" value="1"/>
</dbReference>
<dbReference type="GO" id="GO:0010436">
    <property type="term" value="F:carotenoid dioxygenase activity"/>
    <property type="evidence" value="ECO:0007669"/>
    <property type="project" value="TreeGrafter"/>
</dbReference>
<feature type="binding site" evidence="5">
    <location>
        <position position="185"/>
    </location>
    <ligand>
        <name>Fe cation</name>
        <dbReference type="ChEBI" id="CHEBI:24875"/>
        <note>catalytic</note>
    </ligand>
</feature>
<evidence type="ECO:0000313" key="8">
    <source>
        <dbReference type="Proteomes" id="UP000886885"/>
    </source>
</evidence>
<evidence type="ECO:0000256" key="1">
    <source>
        <dbReference type="ARBA" id="ARBA00006787"/>
    </source>
</evidence>
<keyword evidence="8" id="KW-1185">Reference proteome</keyword>
<accession>A0A8X8CR31</accession>
<dbReference type="GO" id="GO:0046872">
    <property type="term" value="F:metal ion binding"/>
    <property type="evidence" value="ECO:0007669"/>
    <property type="project" value="UniProtKB-KW"/>
</dbReference>
<comment type="similarity">
    <text evidence="1">Belongs to the carotenoid oxygenase family.</text>
</comment>
<dbReference type="Pfam" id="PF03055">
    <property type="entry name" value="RPE65"/>
    <property type="match status" value="2"/>
</dbReference>
<name>A0A8X8CR31_POPTO</name>
<proteinExistence type="inferred from homology"/>
<protein>
    <submittedName>
        <fullName evidence="7">Uncharacterized protein</fullName>
    </submittedName>
</protein>
<keyword evidence="6" id="KW-0812">Transmembrane</keyword>
<keyword evidence="4 5" id="KW-0408">Iron</keyword>
<comment type="caution">
    <text evidence="7">The sequence shown here is derived from an EMBL/GenBank/DDBJ whole genome shotgun (WGS) entry which is preliminary data.</text>
</comment>
<dbReference type="Proteomes" id="UP000886885">
    <property type="component" value="Chromosome 9A"/>
</dbReference>
<dbReference type="OrthoDB" id="1069523at2759"/>
<keyword evidence="3" id="KW-0223">Dioxygenase</keyword>
<keyword evidence="3" id="KW-0560">Oxidoreductase</keyword>
<feature type="binding site" evidence="5">
    <location>
        <position position="251"/>
    </location>
    <ligand>
        <name>Fe cation</name>
        <dbReference type="ChEBI" id="CHEBI:24875"/>
        <note>catalytic</note>
    </ligand>
</feature>
<keyword evidence="6" id="KW-0472">Membrane</keyword>
<feature type="binding site" evidence="5">
    <location>
        <position position="135"/>
    </location>
    <ligand>
        <name>Fe cation</name>
        <dbReference type="ChEBI" id="CHEBI:24875"/>
        <note>catalytic</note>
    </ligand>
</feature>
<feature type="transmembrane region" description="Helical" evidence="6">
    <location>
        <begin position="533"/>
        <end position="552"/>
    </location>
</feature>
<evidence type="ECO:0000256" key="2">
    <source>
        <dbReference type="ARBA" id="ARBA00022723"/>
    </source>
</evidence>
<dbReference type="GO" id="GO:0016121">
    <property type="term" value="P:carotene catabolic process"/>
    <property type="evidence" value="ECO:0007669"/>
    <property type="project" value="TreeGrafter"/>
</dbReference>
<evidence type="ECO:0000256" key="5">
    <source>
        <dbReference type="PIRSR" id="PIRSR604294-1"/>
    </source>
</evidence>
<evidence type="ECO:0000256" key="4">
    <source>
        <dbReference type="ARBA" id="ARBA00023004"/>
    </source>
</evidence>
<evidence type="ECO:0000256" key="3">
    <source>
        <dbReference type="ARBA" id="ARBA00022964"/>
    </source>
</evidence>
<sequence>MPHGPLHFFEGDGMLHSLKLSGGQATHCSRYVKTYKYMLEKEAGLPIFPNILSGFYSLPDVLAFVMAVGRVLCGQINLTRGFGLANTSLALFSSKLLALCESDLPYVIRMTQEGDIETQGRWDFDRKLFASMTAHPKVDEDTKETFAFQCNPSFFPYVTYFYFNEDGVKQRDVPLLSINQPTPIHDFAITKRFAIFPETQLVVEPANVVLGRGMPVVCEQKKVPRIGILPRYAESDSNTRWFPVPGFNAMHVTNAWENGEDEVVLVAPNVLSIANVFHKIEKVHFSLENLTINTRTGKVSRKILSERSLELGSINPSYIGKKNRYAYLGIAEKVPKMSGLAKIDLEKECEVSRRLYGPGCFGGEPLFVPRKANDVKSDEDEDDGFVVSYVHDENSGRSNFTVMDAKSPNLDIVAKVKLPRRVPYGFHGLFKSLRTTISKFIDHPPLDPSLDPHQVFAGNFAPVDELEPTNCEVVEGELPRCLNAVYLRNGPKPQYIPNGPLHSLKLSGGQATYCSRHVKTYKYMLEKEAGFPIFPNMLSGLYIYSWASLFLWRVMCGHINLMRGFGIANCSLAFFSHNLLVLGESDLMRAGAWF</sequence>
<feature type="transmembrane region" description="Helical" evidence="6">
    <location>
        <begin position="564"/>
        <end position="583"/>
    </location>
</feature>
<comment type="cofactor">
    <cofactor evidence="5">
        <name>Fe(2+)</name>
        <dbReference type="ChEBI" id="CHEBI:29033"/>
    </cofactor>
    <text evidence="5">Binds 1 Fe(2+) ion per subunit.</text>
</comment>
<evidence type="ECO:0000313" key="7">
    <source>
        <dbReference type="EMBL" id="KAG6763132.1"/>
    </source>
</evidence>
<dbReference type="InterPro" id="IPR004294">
    <property type="entry name" value="Carotenoid_Oase"/>
</dbReference>
<dbReference type="AlphaFoldDB" id="A0A8X8CR31"/>
<gene>
    <name evidence="7" type="ORF">POTOM_033668</name>
</gene>